<dbReference type="AlphaFoldDB" id="A0A3E0TSS8"/>
<dbReference type="SUPFAM" id="SSF46565">
    <property type="entry name" value="Chaperone J-domain"/>
    <property type="match status" value="1"/>
</dbReference>
<evidence type="ECO:0008006" key="5">
    <source>
        <dbReference type="Google" id="ProtNLM"/>
    </source>
</evidence>
<keyword evidence="1" id="KW-0143">Chaperone</keyword>
<reference evidence="3 4" key="1">
    <citation type="submission" date="2018-08" db="EMBL/GenBank/DDBJ databases">
        <title>Thalassotalea euphylliae genome.</title>
        <authorList>
            <person name="Summers S."/>
            <person name="Rice S.A."/>
            <person name="Freckelton M.L."/>
            <person name="Nedved B.T."/>
            <person name="Hadfield M.G."/>
        </authorList>
    </citation>
    <scope>NUCLEOTIDE SEQUENCE [LARGE SCALE GENOMIC DNA]</scope>
    <source>
        <strain evidence="3 4">H1</strain>
    </source>
</reference>
<proteinExistence type="predicted"/>
<dbReference type="InterPro" id="IPR036869">
    <property type="entry name" value="J_dom_sf"/>
</dbReference>
<dbReference type="EMBL" id="QUOU01000001">
    <property type="protein sequence ID" value="REL27397.1"/>
    <property type="molecule type" value="Genomic_DNA"/>
</dbReference>
<organism evidence="3 4">
    <name type="scientific">Thalassotalea euphylliae</name>
    <dbReference type="NCBI Taxonomy" id="1655234"/>
    <lineage>
        <taxon>Bacteria</taxon>
        <taxon>Pseudomonadati</taxon>
        <taxon>Pseudomonadota</taxon>
        <taxon>Gammaproteobacteria</taxon>
        <taxon>Alteromonadales</taxon>
        <taxon>Colwelliaceae</taxon>
        <taxon>Thalassotalea</taxon>
    </lineage>
</organism>
<name>A0A3E0TSS8_9GAMM</name>
<sequence length="417" mass="49085">MNELVFTNQANKKSSKSENDTSYEYLNHLWQKIKKHEKRNQNLVNKQAKLYLEFVERIEPYEHAYCLAIANKAKRLISFMPRKSFSHAQQQALIEWIEEEISDIEYHPFIGNVDIGELRVLFQNGLSHSLKSIDVDEDTIAHMRTMFNDMFDGKINFSDEELTKIARQPELLKELAMQKFNELYSRQETEFQDENRKGEYTEQNRDQDDFDNDEDFESFFHNNHQQDMEEERQKELDQLFKSSQLNKMYKRLASVLHPDKAQDKAQKAARKELMQCLSDARQNKDAFTLLKLYQEYIPDAEFSFDDKTLAAIKDLLVDKAAILNGQYHDLKSNNTPQAIVWRKFSARSKKAIDLNFTEHLELLLNETAAAEAFLDKGKTVKIVGKMLSERLNQQQQWFFSKVDGDFESSTSDQYFDL</sequence>
<evidence type="ECO:0000256" key="1">
    <source>
        <dbReference type="ARBA" id="ARBA00023186"/>
    </source>
</evidence>
<feature type="compositionally biased region" description="Acidic residues" evidence="2">
    <location>
        <begin position="208"/>
        <end position="217"/>
    </location>
</feature>
<dbReference type="Proteomes" id="UP000256478">
    <property type="component" value="Unassembled WGS sequence"/>
</dbReference>
<dbReference type="RefSeq" id="WP_116008477.1">
    <property type="nucleotide sequence ID" value="NZ_QUOU01000001.1"/>
</dbReference>
<evidence type="ECO:0000313" key="4">
    <source>
        <dbReference type="Proteomes" id="UP000256478"/>
    </source>
</evidence>
<feature type="region of interest" description="Disordered" evidence="2">
    <location>
        <begin position="186"/>
        <end position="217"/>
    </location>
</feature>
<dbReference type="OrthoDB" id="6113916at2"/>
<gene>
    <name evidence="3" type="ORF">DXX93_13020</name>
</gene>
<accession>A0A3E0TSS8</accession>
<comment type="caution">
    <text evidence="3">The sequence shown here is derived from an EMBL/GenBank/DDBJ whole genome shotgun (WGS) entry which is preliminary data.</text>
</comment>
<dbReference type="Gene3D" id="1.10.287.110">
    <property type="entry name" value="DnaJ domain"/>
    <property type="match status" value="1"/>
</dbReference>
<protein>
    <recommendedName>
        <fullName evidence="5">J domain-containing protein</fullName>
    </recommendedName>
</protein>
<feature type="compositionally biased region" description="Basic and acidic residues" evidence="2">
    <location>
        <begin position="186"/>
        <end position="207"/>
    </location>
</feature>
<evidence type="ECO:0000313" key="3">
    <source>
        <dbReference type="EMBL" id="REL27397.1"/>
    </source>
</evidence>
<evidence type="ECO:0000256" key="2">
    <source>
        <dbReference type="SAM" id="MobiDB-lite"/>
    </source>
</evidence>